<dbReference type="InterPro" id="IPR009071">
    <property type="entry name" value="HMG_box_dom"/>
</dbReference>
<evidence type="ECO:0000313" key="6">
    <source>
        <dbReference type="EMBL" id="PAV18884.1"/>
    </source>
</evidence>
<dbReference type="STRING" id="2282107.A0A286UHC9"/>
<dbReference type="PANTHER" id="PTHR10270">
    <property type="entry name" value="SOX TRANSCRIPTION FACTOR"/>
    <property type="match status" value="1"/>
</dbReference>
<dbReference type="GO" id="GO:0005634">
    <property type="term" value="C:nucleus"/>
    <property type="evidence" value="ECO:0007669"/>
    <property type="project" value="UniProtKB-UniRule"/>
</dbReference>
<dbReference type="Pfam" id="PF00505">
    <property type="entry name" value="HMG_box"/>
    <property type="match status" value="1"/>
</dbReference>
<dbReference type="InterPro" id="IPR036910">
    <property type="entry name" value="HMG_box_dom_sf"/>
</dbReference>
<keyword evidence="3" id="KW-0539">Nucleus</keyword>
<accession>A0A286UHC9</accession>
<feature type="compositionally biased region" description="Polar residues" evidence="4">
    <location>
        <begin position="435"/>
        <end position="449"/>
    </location>
</feature>
<keyword evidence="1 3" id="KW-0238">DNA-binding</keyword>
<keyword evidence="7" id="KW-1185">Reference proteome</keyword>
<dbReference type="InParanoid" id="A0A286UHC9"/>
<dbReference type="OrthoDB" id="6247875at2759"/>
<dbReference type="InterPro" id="IPR050140">
    <property type="entry name" value="SRY-related_HMG-box_TF-like"/>
</dbReference>
<feature type="region of interest" description="Disordered" evidence="4">
    <location>
        <begin position="187"/>
        <end position="302"/>
    </location>
</feature>
<protein>
    <submittedName>
        <fullName evidence="6">HMG-box DNA-binding protein</fullName>
    </submittedName>
</protein>
<feature type="region of interest" description="Disordered" evidence="4">
    <location>
        <begin position="428"/>
        <end position="449"/>
    </location>
</feature>
<proteinExistence type="predicted"/>
<dbReference type="SMART" id="SM00398">
    <property type="entry name" value="HMG"/>
    <property type="match status" value="1"/>
</dbReference>
<dbReference type="EMBL" id="NBII01000005">
    <property type="protein sequence ID" value="PAV18884.1"/>
    <property type="molecule type" value="Genomic_DNA"/>
</dbReference>
<evidence type="ECO:0000256" key="1">
    <source>
        <dbReference type="ARBA" id="ARBA00023125"/>
    </source>
</evidence>
<dbReference type="GO" id="GO:0001228">
    <property type="term" value="F:DNA-binding transcription activator activity, RNA polymerase II-specific"/>
    <property type="evidence" value="ECO:0007669"/>
    <property type="project" value="TreeGrafter"/>
</dbReference>
<feature type="domain" description="HMG box" evidence="5">
    <location>
        <begin position="41"/>
        <end position="112"/>
    </location>
</feature>
<sequence length="561" mass="61042">MTGSERTAQETTTPRFTPVPRIIVDTSASDATLGPSSEKRPPRPQNAWILYRAWALPKLLEKRPDLKGRPQSILSKLLGDQWARETNDIRMFFERQALKTKEQHARLYPGYVFKPQKKEEKERERYLQKQKKAQVKEASKLRKEIAKALMSHNHLTTAFLSEPVDSTISSPVPLHFRMSKDQELLTKVTPKRDLGPSPAMSLCPSLCGSPTSSNDGSLPEVVPAPKDASKPTPPSENVCPPVSTPPAPPAVVPQAESSPALPELDQGPSDSESTSTQTPVATPDNSSVSAPEPTVAQPAANPSDGSFYEFFASTEISAPINTFTQEEQIEIAPASHNNDNYTGELFGLGNSSTFLEDQYRWDTCFSHDPSLAGPSQAQEPAAQCLSSLELQPDIDIYGSFFNGESSAMVNPYNNIAASCDPQTYNAASGLPSPPDSTASISPTEGSNHGLGNTLIVPNISILDLKNPDMPGLTSSPADCSWEQNYNNPFAYNNTLGYGDSLYLCDNETASGPSTVTQPLSPVSVDTLSTRVHSDENYAGQYAVNPYIPRDNGMQGRENFWY</sequence>
<evidence type="ECO:0000256" key="3">
    <source>
        <dbReference type="PROSITE-ProRule" id="PRU00267"/>
    </source>
</evidence>
<keyword evidence="2" id="KW-0804">Transcription</keyword>
<dbReference type="AlphaFoldDB" id="A0A286UHC9"/>
<feature type="compositionally biased region" description="Polar residues" evidence="4">
    <location>
        <begin position="1"/>
        <end position="15"/>
    </location>
</feature>
<gene>
    <name evidence="6" type="ORF">PNOK_0572700</name>
</gene>
<evidence type="ECO:0000259" key="5">
    <source>
        <dbReference type="PROSITE" id="PS50118"/>
    </source>
</evidence>
<dbReference type="Gene3D" id="1.10.30.10">
    <property type="entry name" value="High mobility group box domain"/>
    <property type="match status" value="1"/>
</dbReference>
<dbReference type="CDD" id="cd01389">
    <property type="entry name" value="HMG-box_ROX1-like"/>
    <property type="match status" value="1"/>
</dbReference>
<evidence type="ECO:0000256" key="2">
    <source>
        <dbReference type="ARBA" id="ARBA00023163"/>
    </source>
</evidence>
<dbReference type="PROSITE" id="PS50118">
    <property type="entry name" value="HMG_BOX_2"/>
    <property type="match status" value="1"/>
</dbReference>
<organism evidence="6 7">
    <name type="scientific">Pyrrhoderma noxium</name>
    <dbReference type="NCBI Taxonomy" id="2282107"/>
    <lineage>
        <taxon>Eukaryota</taxon>
        <taxon>Fungi</taxon>
        <taxon>Dikarya</taxon>
        <taxon>Basidiomycota</taxon>
        <taxon>Agaricomycotina</taxon>
        <taxon>Agaricomycetes</taxon>
        <taxon>Hymenochaetales</taxon>
        <taxon>Hymenochaetaceae</taxon>
        <taxon>Pyrrhoderma</taxon>
    </lineage>
</organism>
<dbReference type="GO" id="GO:0000978">
    <property type="term" value="F:RNA polymerase II cis-regulatory region sequence-specific DNA binding"/>
    <property type="evidence" value="ECO:0007669"/>
    <property type="project" value="TreeGrafter"/>
</dbReference>
<dbReference type="GO" id="GO:0030154">
    <property type="term" value="P:cell differentiation"/>
    <property type="evidence" value="ECO:0007669"/>
    <property type="project" value="TreeGrafter"/>
</dbReference>
<name>A0A286UHC9_9AGAM</name>
<feature type="compositionally biased region" description="Polar residues" evidence="4">
    <location>
        <begin position="268"/>
        <end position="289"/>
    </location>
</feature>
<comment type="caution">
    <text evidence="6">The sequence shown here is derived from an EMBL/GenBank/DDBJ whole genome shotgun (WGS) entry which is preliminary data.</text>
</comment>
<dbReference type="Proteomes" id="UP000217199">
    <property type="component" value="Unassembled WGS sequence"/>
</dbReference>
<dbReference type="SUPFAM" id="SSF47095">
    <property type="entry name" value="HMG-box"/>
    <property type="match status" value="1"/>
</dbReference>
<evidence type="ECO:0000313" key="7">
    <source>
        <dbReference type="Proteomes" id="UP000217199"/>
    </source>
</evidence>
<feature type="region of interest" description="Disordered" evidence="4">
    <location>
        <begin position="1"/>
        <end position="44"/>
    </location>
</feature>
<dbReference type="PANTHER" id="PTHR10270:SF161">
    <property type="entry name" value="SEX-DETERMINING REGION Y PROTEIN"/>
    <property type="match status" value="1"/>
</dbReference>
<feature type="compositionally biased region" description="Pro residues" evidence="4">
    <location>
        <begin position="242"/>
        <end position="251"/>
    </location>
</feature>
<reference evidence="6 7" key="1">
    <citation type="journal article" date="2017" name="Mol. Ecol.">
        <title>Comparative and population genomic landscape of Phellinus noxius: A hypervariable fungus causing root rot in trees.</title>
        <authorList>
            <person name="Chung C.L."/>
            <person name="Lee T.J."/>
            <person name="Akiba M."/>
            <person name="Lee H.H."/>
            <person name="Kuo T.H."/>
            <person name="Liu D."/>
            <person name="Ke H.M."/>
            <person name="Yokoi T."/>
            <person name="Roa M.B."/>
            <person name="Lu M.J."/>
            <person name="Chang Y.Y."/>
            <person name="Ann P.J."/>
            <person name="Tsai J.N."/>
            <person name="Chen C.Y."/>
            <person name="Tzean S.S."/>
            <person name="Ota Y."/>
            <person name="Hattori T."/>
            <person name="Sahashi N."/>
            <person name="Liou R.F."/>
            <person name="Kikuchi T."/>
            <person name="Tsai I.J."/>
        </authorList>
    </citation>
    <scope>NUCLEOTIDE SEQUENCE [LARGE SCALE GENOMIC DNA]</scope>
    <source>
        <strain evidence="6 7">FFPRI411160</strain>
    </source>
</reference>
<feature type="DNA-binding region" description="HMG box" evidence="3">
    <location>
        <begin position="41"/>
        <end position="112"/>
    </location>
</feature>
<evidence type="ECO:0000256" key="4">
    <source>
        <dbReference type="SAM" id="MobiDB-lite"/>
    </source>
</evidence>